<sequence>MLCVVLGLMGLLVIAQAAGALIGAAREQAQAGKVVTLSVGSRALLGTLLANRIERGTALTALGVEAPADADMRAALAKNRAAADKGFLGVIAALDGTDLPSVAGTIGRLRQVQGALAALRPRINAALERPLSAREPAILADATAAYGALLDGLTATTDAVDNAIVSDDPALRAARLIKRAAWASRVAAGGAALRVQTGVANPASWSPASSIAAAEERGRLDQAWAGVVEVVARISGGSLVAAFETAQARNFSGTAKEERRALAEALGAGRPVGIAIQDLRRRDTDNQGTIVDLANVALDTMVERARTLAEAAGQTVIRNGAILAAAILLSVVGLACVVHGVLRPIRAMTHRMGELAAGRLDVVVPGLGRRDEIGAMAEAVQVFKDAMIHARRLEAETAQARLSAEAQRLAGMREMADRFEATVGGVVDSVTFSADQLQVTARSMTATATRTAEESGAASGGAREVSGHVGSVADAAGRLGESVSEIGRRASASADLARAATDEASRTAELVQELNGAVAKIGDVVGIIATIASQTNLLALNATIEAARAGEAGRGFSVVAAEVKELAGQTGRATEEIGSQIGRIQGATGQAAAAIGGIADRIREVSRTTTAIADAVEEQDAATRDIVRNASHAATGARRVTETIGGVAGTAGETGAAADQVLAAASALSHQSEDLRRDVSRFLERVRAA</sequence>
<dbReference type="PROSITE" id="PS50885">
    <property type="entry name" value="HAMP"/>
    <property type="match status" value="1"/>
</dbReference>
<dbReference type="SMART" id="SM00283">
    <property type="entry name" value="MA"/>
    <property type="match status" value="1"/>
</dbReference>
<dbReference type="Gene3D" id="1.10.287.950">
    <property type="entry name" value="Methyl-accepting chemotaxis protein"/>
    <property type="match status" value="1"/>
</dbReference>
<feature type="chain" id="PRO_5005282631" description="Chemotaxis protein" evidence="5">
    <location>
        <begin position="18"/>
        <end position="689"/>
    </location>
</feature>
<dbReference type="EMBL" id="LABZ01000212">
    <property type="protein sequence ID" value="KMO32931.1"/>
    <property type="molecule type" value="Genomic_DNA"/>
</dbReference>
<dbReference type="Pfam" id="PF00015">
    <property type="entry name" value="MCPsignal"/>
    <property type="match status" value="1"/>
</dbReference>
<accession>A0A0J6V283</accession>
<keyword evidence="9" id="KW-1185">Reference proteome</keyword>
<reference evidence="8 9" key="1">
    <citation type="submission" date="2015-03" db="EMBL/GenBank/DDBJ databases">
        <title>Genome sequencing of Methylobacterium tarhaniae DSM 25844.</title>
        <authorList>
            <person name="Chaudhry V."/>
            <person name="Patil P.B."/>
        </authorList>
    </citation>
    <scope>NUCLEOTIDE SEQUENCE [LARGE SCALE GENOMIC DNA]</scope>
    <source>
        <strain evidence="8 9">DSM 25844</strain>
    </source>
</reference>
<dbReference type="CDD" id="cd06225">
    <property type="entry name" value="HAMP"/>
    <property type="match status" value="1"/>
</dbReference>
<evidence type="ECO:0000256" key="1">
    <source>
        <dbReference type="ARBA" id="ARBA00023224"/>
    </source>
</evidence>
<dbReference type="OrthoDB" id="8456673at2"/>
<evidence type="ECO:0000313" key="9">
    <source>
        <dbReference type="Proteomes" id="UP000036449"/>
    </source>
</evidence>
<dbReference type="Proteomes" id="UP000036449">
    <property type="component" value="Unassembled WGS sequence"/>
</dbReference>
<dbReference type="Pfam" id="PF00672">
    <property type="entry name" value="HAMP"/>
    <property type="match status" value="1"/>
</dbReference>
<keyword evidence="4" id="KW-0472">Membrane</keyword>
<evidence type="ECO:0000256" key="5">
    <source>
        <dbReference type="SAM" id="SignalP"/>
    </source>
</evidence>
<evidence type="ECO:0000256" key="3">
    <source>
        <dbReference type="PROSITE-ProRule" id="PRU00284"/>
    </source>
</evidence>
<feature type="domain" description="HAMP" evidence="7">
    <location>
        <begin position="339"/>
        <end position="392"/>
    </location>
</feature>
<keyword evidence="4" id="KW-0812">Transmembrane</keyword>
<dbReference type="GO" id="GO:0004888">
    <property type="term" value="F:transmembrane signaling receptor activity"/>
    <property type="evidence" value="ECO:0007669"/>
    <property type="project" value="InterPro"/>
</dbReference>
<evidence type="ECO:0000259" key="7">
    <source>
        <dbReference type="PROSITE" id="PS50885"/>
    </source>
</evidence>
<dbReference type="InterPro" id="IPR003660">
    <property type="entry name" value="HAMP_dom"/>
</dbReference>
<dbReference type="PROSITE" id="PS50111">
    <property type="entry name" value="CHEMOTAXIS_TRANSDUC_2"/>
    <property type="match status" value="1"/>
</dbReference>
<feature type="domain" description="Methyl-accepting transducer" evidence="6">
    <location>
        <begin position="426"/>
        <end position="669"/>
    </location>
</feature>
<keyword evidence="1 3" id="KW-0807">Transducer</keyword>
<dbReference type="InterPro" id="IPR004089">
    <property type="entry name" value="MCPsignal_dom"/>
</dbReference>
<dbReference type="GO" id="GO:0006935">
    <property type="term" value="P:chemotaxis"/>
    <property type="evidence" value="ECO:0007669"/>
    <property type="project" value="InterPro"/>
</dbReference>
<dbReference type="Gene3D" id="1.10.8.500">
    <property type="entry name" value="HAMP domain in histidine kinase"/>
    <property type="match status" value="1"/>
</dbReference>
<evidence type="ECO:0000259" key="6">
    <source>
        <dbReference type="PROSITE" id="PS50111"/>
    </source>
</evidence>
<dbReference type="PATRIC" id="fig|1187852.3.peg.3073"/>
<evidence type="ECO:0000256" key="2">
    <source>
        <dbReference type="ARBA" id="ARBA00029447"/>
    </source>
</evidence>
<evidence type="ECO:0008006" key="10">
    <source>
        <dbReference type="Google" id="ProtNLM"/>
    </source>
</evidence>
<dbReference type="GO" id="GO:0016020">
    <property type="term" value="C:membrane"/>
    <property type="evidence" value="ECO:0007669"/>
    <property type="project" value="InterPro"/>
</dbReference>
<keyword evidence="4" id="KW-1133">Transmembrane helix</keyword>
<gene>
    <name evidence="8" type="ORF">VQ03_25885</name>
</gene>
<dbReference type="PANTHER" id="PTHR32089">
    <property type="entry name" value="METHYL-ACCEPTING CHEMOTAXIS PROTEIN MCPB"/>
    <property type="match status" value="1"/>
</dbReference>
<dbReference type="InterPro" id="IPR004090">
    <property type="entry name" value="Chemotax_Me-accpt_rcpt"/>
</dbReference>
<feature type="transmembrane region" description="Helical" evidence="4">
    <location>
        <begin position="321"/>
        <end position="342"/>
    </location>
</feature>
<keyword evidence="5" id="KW-0732">Signal</keyword>
<dbReference type="SMART" id="SM00304">
    <property type="entry name" value="HAMP"/>
    <property type="match status" value="1"/>
</dbReference>
<protein>
    <recommendedName>
        <fullName evidence="10">Chemotaxis protein</fullName>
    </recommendedName>
</protein>
<dbReference type="PRINTS" id="PR00260">
    <property type="entry name" value="CHEMTRNSDUCR"/>
</dbReference>
<name>A0A0J6V283_9HYPH</name>
<dbReference type="AlphaFoldDB" id="A0A0J6V283"/>
<evidence type="ECO:0000313" key="8">
    <source>
        <dbReference type="EMBL" id="KMO32931.1"/>
    </source>
</evidence>
<evidence type="ECO:0000256" key="4">
    <source>
        <dbReference type="SAM" id="Phobius"/>
    </source>
</evidence>
<proteinExistence type="inferred from homology"/>
<dbReference type="PANTHER" id="PTHR32089:SF112">
    <property type="entry name" value="LYSOZYME-LIKE PROTEIN-RELATED"/>
    <property type="match status" value="1"/>
</dbReference>
<comment type="caution">
    <text evidence="8">The sequence shown here is derived from an EMBL/GenBank/DDBJ whole genome shotgun (WGS) entry which is preliminary data.</text>
</comment>
<feature type="signal peptide" evidence="5">
    <location>
        <begin position="1"/>
        <end position="17"/>
    </location>
</feature>
<comment type="similarity">
    <text evidence="2">Belongs to the methyl-accepting chemotaxis (MCP) protein family.</text>
</comment>
<dbReference type="SUPFAM" id="SSF58104">
    <property type="entry name" value="Methyl-accepting chemotaxis protein (MCP) signaling domain"/>
    <property type="match status" value="1"/>
</dbReference>
<dbReference type="GO" id="GO:0007165">
    <property type="term" value="P:signal transduction"/>
    <property type="evidence" value="ECO:0007669"/>
    <property type="project" value="UniProtKB-KW"/>
</dbReference>
<organism evidence="8 9">
    <name type="scientific">Methylobacterium tarhaniae</name>
    <dbReference type="NCBI Taxonomy" id="1187852"/>
    <lineage>
        <taxon>Bacteria</taxon>
        <taxon>Pseudomonadati</taxon>
        <taxon>Pseudomonadota</taxon>
        <taxon>Alphaproteobacteria</taxon>
        <taxon>Hyphomicrobiales</taxon>
        <taxon>Methylobacteriaceae</taxon>
        <taxon>Methylobacterium</taxon>
    </lineage>
</organism>